<feature type="transmembrane region" description="Helical" evidence="9">
    <location>
        <begin position="96"/>
        <end position="116"/>
    </location>
</feature>
<keyword evidence="12" id="KW-1185">Reference proteome</keyword>
<evidence type="ECO:0000256" key="1">
    <source>
        <dbReference type="ARBA" id="ARBA00004651"/>
    </source>
</evidence>
<comment type="similarity">
    <text evidence="2">Belongs to the major facilitator superfamily. EmrB family.</text>
</comment>
<keyword evidence="6 9" id="KW-1133">Transmembrane helix</keyword>
<comment type="subcellular location">
    <subcellularLocation>
        <location evidence="1">Cell membrane</location>
        <topology evidence="1">Multi-pass membrane protein</topology>
    </subcellularLocation>
</comment>
<feature type="transmembrane region" description="Helical" evidence="9">
    <location>
        <begin position="350"/>
        <end position="371"/>
    </location>
</feature>
<dbReference type="InterPro" id="IPR011701">
    <property type="entry name" value="MFS"/>
</dbReference>
<evidence type="ECO:0000259" key="10">
    <source>
        <dbReference type="PROSITE" id="PS50850"/>
    </source>
</evidence>
<evidence type="ECO:0000256" key="3">
    <source>
        <dbReference type="ARBA" id="ARBA00022448"/>
    </source>
</evidence>
<dbReference type="Pfam" id="PF07690">
    <property type="entry name" value="MFS_1"/>
    <property type="match status" value="1"/>
</dbReference>
<feature type="transmembrane region" description="Helical" evidence="9">
    <location>
        <begin position="287"/>
        <end position="312"/>
    </location>
</feature>
<dbReference type="Gene3D" id="1.20.1720.10">
    <property type="entry name" value="Multidrug resistance protein D"/>
    <property type="match status" value="1"/>
</dbReference>
<evidence type="ECO:0000256" key="6">
    <source>
        <dbReference type="ARBA" id="ARBA00022989"/>
    </source>
</evidence>
<keyword evidence="4" id="KW-1003">Cell membrane</keyword>
<dbReference type="NCBIfam" id="TIGR00711">
    <property type="entry name" value="efflux_EmrB"/>
    <property type="match status" value="1"/>
</dbReference>
<feature type="transmembrane region" description="Helical" evidence="9">
    <location>
        <begin position="30"/>
        <end position="49"/>
    </location>
</feature>
<dbReference type="InterPro" id="IPR020846">
    <property type="entry name" value="MFS_dom"/>
</dbReference>
<feature type="transmembrane region" description="Helical" evidence="9">
    <location>
        <begin position="318"/>
        <end position="338"/>
    </location>
</feature>
<evidence type="ECO:0000313" key="11">
    <source>
        <dbReference type="EMBL" id="MDI5885277.1"/>
    </source>
</evidence>
<keyword evidence="7 9" id="KW-0472">Membrane</keyword>
<proteinExistence type="inferred from homology"/>
<feature type="transmembrane region" description="Helical" evidence="9">
    <location>
        <begin position="245"/>
        <end position="267"/>
    </location>
</feature>
<dbReference type="PANTHER" id="PTHR42718:SF9">
    <property type="entry name" value="MAJOR FACILITATOR SUPERFAMILY MULTIDRUG TRANSPORTER MFSC"/>
    <property type="match status" value="1"/>
</dbReference>
<sequence length="540" mass="58140">MAETTQPSAQPPSQPPAGTASDMPTRRQQIGFVAAVFGMFMAILDIQIVSSSLNELQAGLAASQDQISWVQTSYLIAEIVMIPLSGMLARIFSTRLVLTVSALGFTLASLGCALSTSLEALIVLRAVQGFMGGAMIPLTQAASFSIFPRRMMGSIQAVIGLVATMAPSIGPSVGGYITEYMSWHWLFLVNLVPGIIVAALVWRNLEIDRGDRGLLSRLDTLGLALMAVFLGSLEFVLEEGPGDDWFASSLILFWSVVCAVAAVGFFWRVLTTSNPIVDLRVFRDRNFALGAIIGFWIGVVLYGLVYLVPLFLGSISGFSSVQIGQVMFVSGVVMFLMAPVAGKLSDRIDLRLMLCIGLVLTGLGTGMNVHLTSDSGFDDFFWPQVIRGAGQIMVLLSVSRLAMGRLAPHEIGNGSGLFNVMRNLGGAVGLALIDTIRELREDYHWNQMIGAIDQSRQVVIDQLASYQSTFAGLADPWQAGVQMIAQRISIQAEVLAFDNIFLWLGAVYVLGSVAAFLFRRPQDPASKADASESAEQSPAH</sequence>
<feature type="transmembrane region" description="Helical" evidence="9">
    <location>
        <begin position="214"/>
        <end position="233"/>
    </location>
</feature>
<feature type="transmembrane region" description="Helical" evidence="9">
    <location>
        <begin position="122"/>
        <end position="146"/>
    </location>
</feature>
<dbReference type="SUPFAM" id="SSF103473">
    <property type="entry name" value="MFS general substrate transporter"/>
    <property type="match status" value="1"/>
</dbReference>
<dbReference type="InterPro" id="IPR036259">
    <property type="entry name" value="MFS_trans_sf"/>
</dbReference>
<evidence type="ECO:0000313" key="12">
    <source>
        <dbReference type="Proteomes" id="UP001229025"/>
    </source>
</evidence>
<dbReference type="PROSITE" id="PS50850">
    <property type="entry name" value="MFS"/>
    <property type="match status" value="1"/>
</dbReference>
<name>A0ABT6URF0_9GAMM</name>
<evidence type="ECO:0000256" key="8">
    <source>
        <dbReference type="SAM" id="MobiDB-lite"/>
    </source>
</evidence>
<accession>A0ABT6URF0</accession>
<dbReference type="InterPro" id="IPR004638">
    <property type="entry name" value="EmrB-like"/>
</dbReference>
<dbReference type="Gene3D" id="1.20.1250.20">
    <property type="entry name" value="MFS general substrate transporter like domains"/>
    <property type="match status" value="1"/>
</dbReference>
<feature type="transmembrane region" description="Helical" evidence="9">
    <location>
        <begin position="183"/>
        <end position="202"/>
    </location>
</feature>
<evidence type="ECO:0000256" key="9">
    <source>
        <dbReference type="SAM" id="Phobius"/>
    </source>
</evidence>
<feature type="region of interest" description="Disordered" evidence="8">
    <location>
        <begin position="1"/>
        <end position="23"/>
    </location>
</feature>
<dbReference type="PANTHER" id="PTHR42718">
    <property type="entry name" value="MAJOR FACILITATOR SUPERFAMILY MULTIDRUG TRANSPORTER MFSC"/>
    <property type="match status" value="1"/>
</dbReference>
<evidence type="ECO:0000256" key="7">
    <source>
        <dbReference type="ARBA" id="ARBA00023136"/>
    </source>
</evidence>
<reference evidence="12" key="1">
    <citation type="submission" date="2023-07" db="EMBL/GenBank/DDBJ databases">
        <title>Genome-based characterization of strain KMM 296 and proposal for reclassification of Cobetia litoralis and Cobetia pacifica, and emended description of the species Cobetia amphilecti and Cobetia marina.</title>
        <authorList>
            <person name="Balabanova L."/>
            <person name="Nedashkovskaya O."/>
        </authorList>
    </citation>
    <scope>NUCLEOTIDE SEQUENCE [LARGE SCALE GENOMIC DNA]</scope>
    <source>
        <strain evidence="12">NRIC 0815</strain>
    </source>
</reference>
<evidence type="ECO:0000256" key="5">
    <source>
        <dbReference type="ARBA" id="ARBA00022692"/>
    </source>
</evidence>
<feature type="transmembrane region" description="Helical" evidence="9">
    <location>
        <begin position="500"/>
        <end position="518"/>
    </location>
</feature>
<dbReference type="CDD" id="cd17503">
    <property type="entry name" value="MFS_LmrB_MDR_like"/>
    <property type="match status" value="1"/>
</dbReference>
<dbReference type="RefSeq" id="WP_284727154.1">
    <property type="nucleotide sequence ID" value="NZ_JASCSA010000010.1"/>
</dbReference>
<organism evidence="11 12">
    <name type="scientific">Cobetia amphilecti</name>
    <dbReference type="NCBI Taxonomy" id="1055104"/>
    <lineage>
        <taxon>Bacteria</taxon>
        <taxon>Pseudomonadati</taxon>
        <taxon>Pseudomonadota</taxon>
        <taxon>Gammaproteobacteria</taxon>
        <taxon>Oceanospirillales</taxon>
        <taxon>Halomonadaceae</taxon>
        <taxon>Cobetia</taxon>
    </lineage>
</organism>
<comment type="caution">
    <text evidence="11">The sequence shown here is derived from an EMBL/GenBank/DDBJ whole genome shotgun (WGS) entry which is preliminary data.</text>
</comment>
<dbReference type="EMBL" id="JASCSA010000010">
    <property type="protein sequence ID" value="MDI5885277.1"/>
    <property type="molecule type" value="Genomic_DNA"/>
</dbReference>
<keyword evidence="5 9" id="KW-0812">Transmembrane</keyword>
<feature type="transmembrane region" description="Helical" evidence="9">
    <location>
        <begin position="158"/>
        <end position="177"/>
    </location>
</feature>
<evidence type="ECO:0000256" key="2">
    <source>
        <dbReference type="ARBA" id="ARBA00008537"/>
    </source>
</evidence>
<protein>
    <submittedName>
        <fullName evidence="11">DHA2 family efflux MFS transporter permease subunit</fullName>
    </submittedName>
</protein>
<evidence type="ECO:0000256" key="4">
    <source>
        <dbReference type="ARBA" id="ARBA00022475"/>
    </source>
</evidence>
<feature type="transmembrane region" description="Helical" evidence="9">
    <location>
        <begin position="69"/>
        <end position="89"/>
    </location>
</feature>
<keyword evidence="3" id="KW-0813">Transport</keyword>
<feature type="domain" description="Major facilitator superfamily (MFS) profile" evidence="10">
    <location>
        <begin position="31"/>
        <end position="523"/>
    </location>
</feature>
<gene>
    <name evidence="11" type="ORF">QLT01_13030</name>
</gene>
<dbReference type="Proteomes" id="UP001229025">
    <property type="component" value="Unassembled WGS sequence"/>
</dbReference>